<organism evidence="2 3">
    <name type="scientific">Candidatus Saganbacteria bacterium CG08_land_8_20_14_0_20_45_16</name>
    <dbReference type="NCBI Taxonomy" id="2014293"/>
    <lineage>
        <taxon>Bacteria</taxon>
        <taxon>Bacillati</taxon>
        <taxon>Saganbacteria</taxon>
    </lineage>
</organism>
<dbReference type="PANTHER" id="PTHR43679">
    <property type="entry name" value="OCTANOYLTRANSFERASE LIPM-RELATED"/>
    <property type="match status" value="1"/>
</dbReference>
<feature type="domain" description="BPL/LPL catalytic" evidence="1">
    <location>
        <begin position="27"/>
        <end position="239"/>
    </location>
</feature>
<evidence type="ECO:0000259" key="1">
    <source>
        <dbReference type="PROSITE" id="PS51733"/>
    </source>
</evidence>
<sequence>MKTWQFIISKPASGRENMELDLKLFREATEPIIRIYSWAHQCISVGYAQKIDELLVLAKTSELGWEIVKRPTGGGIVFHNEAEVTFSVVAGLDDLPAGLLPSYYKVSEAVLEALRMIGVAAQIKASPTITVGDGGMNPLPVAEEKGVRSLCFSYPAEYEIVCQGKKIVGSAQKRGRAKLLQQGSIFVKNPGLEILQVLKNPAGEVKAISLEEVLGRVPCFDELAKALKTSFQKVLGVEFKQ</sequence>
<accession>A0A2H0Y0B9</accession>
<comment type="caution">
    <text evidence="2">The sequence shown here is derived from an EMBL/GenBank/DDBJ whole genome shotgun (WGS) entry which is preliminary data.</text>
</comment>
<protein>
    <recommendedName>
        <fullName evidence="1">BPL/LPL catalytic domain-containing protein</fullName>
    </recommendedName>
</protein>
<dbReference type="EMBL" id="PEYM01000047">
    <property type="protein sequence ID" value="PIS30874.1"/>
    <property type="molecule type" value="Genomic_DNA"/>
</dbReference>
<proteinExistence type="predicted"/>
<dbReference type="Gene3D" id="3.30.930.10">
    <property type="entry name" value="Bira Bifunctional Protein, Domain 2"/>
    <property type="match status" value="1"/>
</dbReference>
<dbReference type="PROSITE" id="PS51733">
    <property type="entry name" value="BPL_LPL_CATALYTIC"/>
    <property type="match status" value="1"/>
</dbReference>
<evidence type="ECO:0000313" key="3">
    <source>
        <dbReference type="Proteomes" id="UP000231343"/>
    </source>
</evidence>
<dbReference type="InterPro" id="IPR045864">
    <property type="entry name" value="aa-tRNA-synth_II/BPL/LPL"/>
</dbReference>
<gene>
    <name evidence="2" type="ORF">COT42_02270</name>
</gene>
<dbReference type="CDD" id="cd16443">
    <property type="entry name" value="LplA"/>
    <property type="match status" value="1"/>
</dbReference>
<reference evidence="2 3" key="1">
    <citation type="submission" date="2017-09" db="EMBL/GenBank/DDBJ databases">
        <title>Depth-based differentiation of microbial function through sediment-hosted aquifers and enrichment of novel symbionts in the deep terrestrial subsurface.</title>
        <authorList>
            <person name="Probst A.J."/>
            <person name="Ladd B."/>
            <person name="Jarett J.K."/>
            <person name="Geller-Mcgrath D.E."/>
            <person name="Sieber C.M."/>
            <person name="Emerson J.B."/>
            <person name="Anantharaman K."/>
            <person name="Thomas B.C."/>
            <person name="Malmstrom R."/>
            <person name="Stieglmeier M."/>
            <person name="Klingl A."/>
            <person name="Woyke T."/>
            <person name="Ryan C.M."/>
            <person name="Banfield J.F."/>
        </authorList>
    </citation>
    <scope>NUCLEOTIDE SEQUENCE [LARGE SCALE GENOMIC DNA]</scope>
    <source>
        <strain evidence="2">CG08_land_8_20_14_0_20_45_16</strain>
    </source>
</reference>
<dbReference type="InterPro" id="IPR050664">
    <property type="entry name" value="Octanoyltrans_LipM/LipL"/>
</dbReference>
<dbReference type="AlphaFoldDB" id="A0A2H0Y0B9"/>
<dbReference type="Proteomes" id="UP000231343">
    <property type="component" value="Unassembled WGS sequence"/>
</dbReference>
<name>A0A2H0Y0B9_UNCSA</name>
<dbReference type="PANTHER" id="PTHR43679:SF2">
    <property type="entry name" value="OCTANOYL-[GCVH]:PROTEIN N-OCTANOYLTRANSFERASE"/>
    <property type="match status" value="1"/>
</dbReference>
<dbReference type="SUPFAM" id="SSF55681">
    <property type="entry name" value="Class II aaRS and biotin synthetases"/>
    <property type="match status" value="1"/>
</dbReference>
<evidence type="ECO:0000313" key="2">
    <source>
        <dbReference type="EMBL" id="PIS30874.1"/>
    </source>
</evidence>
<dbReference type="InterPro" id="IPR004143">
    <property type="entry name" value="BPL_LPL_catalytic"/>
</dbReference>
<dbReference type="Pfam" id="PF21948">
    <property type="entry name" value="LplA-B_cat"/>
    <property type="match status" value="1"/>
</dbReference>